<proteinExistence type="predicted"/>
<dbReference type="AlphaFoldDB" id="Q6IHH8"/>
<organism evidence="1">
    <name type="scientific">Drosophila melanogaster</name>
    <name type="common">Fruit fly</name>
    <dbReference type="NCBI Taxonomy" id="7227"/>
    <lineage>
        <taxon>Eukaryota</taxon>
        <taxon>Metazoa</taxon>
        <taxon>Ecdysozoa</taxon>
        <taxon>Arthropoda</taxon>
        <taxon>Hexapoda</taxon>
        <taxon>Insecta</taxon>
        <taxon>Pterygota</taxon>
        <taxon>Neoptera</taxon>
        <taxon>Endopterygota</taxon>
        <taxon>Diptera</taxon>
        <taxon>Brachycera</taxon>
        <taxon>Muscomorpha</taxon>
        <taxon>Ephydroidea</taxon>
        <taxon>Drosophilidae</taxon>
        <taxon>Drosophila</taxon>
        <taxon>Sophophora</taxon>
    </lineage>
</organism>
<sequence length="124" mass="13372">MSRHLAKKEVQVDPQLAHSLVAASLQRFCHFIHQPSSSAGGRGGPEEKGHRCTASVHCSLRQPFHVTFCCIIEFLFSSPGSLNQDTILDYPTPGWSPSSSSNGALRNLLSYGIFTPAPGHGSLL</sequence>
<protein>
    <submittedName>
        <fullName evidence="1">HDC02554</fullName>
    </submittedName>
</protein>
<name>Q6IHH8_DROME</name>
<accession>Q6IHH8</accession>
<reference evidence="1" key="1">
    <citation type="journal article" date="2003" name="Genome Biol.">
        <title>An integrated gene annotation and transcriptional profiling approach towards the full gene content of the Drosophila genome.</title>
        <authorList>
            <person name="Hild M."/>
            <person name="Beckmann B."/>
            <person name="Haas S.A."/>
            <person name="Koch B."/>
            <person name="Solovyev V."/>
            <person name="Busold C."/>
            <person name="Fellenberg K."/>
            <person name="Boutros M."/>
            <person name="Vingron M."/>
            <person name="Sauer F."/>
            <person name="Hoheisel J.D."/>
            <person name="Paro R."/>
        </authorList>
    </citation>
    <scope>NUCLEOTIDE SEQUENCE</scope>
</reference>
<gene>
    <name evidence="1" type="ORF">HDC02554</name>
</gene>
<evidence type="ECO:0000313" key="1">
    <source>
        <dbReference type="EMBL" id="DAA03637.1"/>
    </source>
</evidence>
<dbReference type="EMBL" id="BK003438">
    <property type="protein sequence ID" value="DAA03637.1"/>
    <property type="molecule type" value="Genomic_DNA"/>
</dbReference>